<keyword evidence="7" id="KW-1185">Reference proteome</keyword>
<dbReference type="GO" id="GO:0008270">
    <property type="term" value="F:zinc ion binding"/>
    <property type="evidence" value="ECO:0007669"/>
    <property type="project" value="UniProtKB-KW"/>
</dbReference>
<name>E0VEG8_PEDHC</name>
<dbReference type="InterPro" id="IPR007588">
    <property type="entry name" value="Znf_FLYWCH"/>
</dbReference>
<reference evidence="5" key="2">
    <citation type="submission" date="2007-04" db="EMBL/GenBank/DDBJ databases">
        <title>The genome of the human body louse.</title>
        <authorList>
            <consortium name="The Human Body Louse Genome Consortium"/>
            <person name="Kirkness E."/>
            <person name="Walenz B."/>
            <person name="Hass B."/>
            <person name="Bruggner R."/>
            <person name="Strausberg R."/>
        </authorList>
    </citation>
    <scope>NUCLEOTIDE SEQUENCE</scope>
    <source>
        <strain evidence="5">USDA</strain>
    </source>
</reference>
<dbReference type="EMBL" id="AAZO01001533">
    <property type="status" value="NOT_ANNOTATED_CDS"/>
    <property type="molecule type" value="Genomic_DNA"/>
</dbReference>
<dbReference type="Gene3D" id="2.20.25.240">
    <property type="match status" value="3"/>
</dbReference>
<dbReference type="Pfam" id="PF04500">
    <property type="entry name" value="FLYWCH"/>
    <property type="match status" value="3"/>
</dbReference>
<evidence type="ECO:0000313" key="6">
    <source>
        <dbReference type="EnsemblMetazoa" id="PHUM132260-PA"/>
    </source>
</evidence>
<accession>E0VEG8</accession>
<evidence type="ECO:0000313" key="7">
    <source>
        <dbReference type="Proteomes" id="UP000009046"/>
    </source>
</evidence>
<reference evidence="6" key="3">
    <citation type="submission" date="2021-02" db="UniProtKB">
        <authorList>
            <consortium name="EnsemblMetazoa"/>
        </authorList>
    </citation>
    <scope>IDENTIFICATION</scope>
    <source>
        <strain evidence="6">USDA</strain>
    </source>
</reference>
<dbReference type="CTD" id="8234188"/>
<protein>
    <recommendedName>
        <fullName evidence="4">FLYWCH-type domain-containing protein</fullName>
    </recommendedName>
</protein>
<evidence type="ECO:0000256" key="2">
    <source>
        <dbReference type="ARBA" id="ARBA00022771"/>
    </source>
</evidence>
<dbReference type="HOGENOM" id="CLU_1091100_0_0_1"/>
<feature type="domain" description="FLYWCH-type" evidence="4">
    <location>
        <begin position="15"/>
        <end position="73"/>
    </location>
</feature>
<evidence type="ECO:0000313" key="5">
    <source>
        <dbReference type="EMBL" id="EEB11774.1"/>
    </source>
</evidence>
<gene>
    <name evidence="6" type="primary">8234188</name>
    <name evidence="5" type="ORF">Phum_PHUM132260</name>
</gene>
<proteinExistence type="predicted"/>
<dbReference type="EMBL" id="DS235090">
    <property type="protein sequence ID" value="EEB11774.1"/>
    <property type="molecule type" value="Genomic_DNA"/>
</dbReference>
<evidence type="ECO:0000259" key="4">
    <source>
        <dbReference type="Pfam" id="PF04500"/>
    </source>
</evidence>
<reference evidence="5" key="1">
    <citation type="submission" date="2007-04" db="EMBL/GenBank/DDBJ databases">
        <title>Annotation of Pediculus humanus corporis strain USDA.</title>
        <authorList>
            <person name="Kirkness E."/>
            <person name="Hannick L."/>
            <person name="Hass B."/>
            <person name="Bruggner R."/>
            <person name="Lawson D."/>
            <person name="Bidwell S."/>
            <person name="Joardar V."/>
            <person name="Caler E."/>
            <person name="Walenz B."/>
            <person name="Inman J."/>
            <person name="Schobel S."/>
            <person name="Galinsky K."/>
            <person name="Amedeo P."/>
            <person name="Strausberg R."/>
        </authorList>
    </citation>
    <scope>NUCLEOTIDE SEQUENCE</scope>
    <source>
        <strain evidence="5">USDA</strain>
    </source>
</reference>
<evidence type="ECO:0000256" key="3">
    <source>
        <dbReference type="ARBA" id="ARBA00022833"/>
    </source>
</evidence>
<feature type="domain" description="FLYWCH-type" evidence="4">
    <location>
        <begin position="93"/>
        <end position="150"/>
    </location>
</feature>
<keyword evidence="3" id="KW-0862">Zinc</keyword>
<dbReference type="Proteomes" id="UP000009046">
    <property type="component" value="Unassembled WGS sequence"/>
</dbReference>
<dbReference type="InParanoid" id="E0VEG8"/>
<sequence length="255" mass="29425">MVVITDCFQDYQVSATQRGRPKLVHKGFSYTAHIIYKDDPYKYWHCDQRWRGCKVRGVLTSDGMLSLRGKHNHSPKNSSVVMGPYYDFKLSVSCQGKPKIIFDGFGFNQRKRLTGYKYWICDQRRQINCLCSATLDLNTNALMLKGEHNHKRRSVNYTVSTTARGKPCILMDGYKYLCHILNKKQPNKYWQCDRYLGKQPACKVRALLKEDGRFCLNGPHNHPPNPSLIHTHAEIPFFMNSAFSTKIFSSSLSSI</sequence>
<dbReference type="VEuPathDB" id="VectorBase:PHUM132260"/>
<keyword evidence="1" id="KW-0479">Metal-binding</keyword>
<organism>
    <name type="scientific">Pediculus humanus subsp. corporis</name>
    <name type="common">Body louse</name>
    <dbReference type="NCBI Taxonomy" id="121224"/>
    <lineage>
        <taxon>Eukaryota</taxon>
        <taxon>Metazoa</taxon>
        <taxon>Ecdysozoa</taxon>
        <taxon>Arthropoda</taxon>
        <taxon>Hexapoda</taxon>
        <taxon>Insecta</taxon>
        <taxon>Pterygota</taxon>
        <taxon>Neoptera</taxon>
        <taxon>Paraneoptera</taxon>
        <taxon>Psocodea</taxon>
        <taxon>Troctomorpha</taxon>
        <taxon>Phthiraptera</taxon>
        <taxon>Anoplura</taxon>
        <taxon>Pediculidae</taxon>
        <taxon>Pediculus</taxon>
    </lineage>
</organism>
<feature type="domain" description="FLYWCH-type" evidence="4">
    <location>
        <begin position="160"/>
        <end position="222"/>
    </location>
</feature>
<dbReference type="OMA" id="FRPRIVM"/>
<evidence type="ECO:0000256" key="1">
    <source>
        <dbReference type="ARBA" id="ARBA00022723"/>
    </source>
</evidence>
<dbReference type="AlphaFoldDB" id="E0VEG8"/>
<dbReference type="KEGG" id="phu:Phum_PHUM132260"/>
<keyword evidence="2" id="KW-0863">Zinc-finger</keyword>
<dbReference type="eggNOG" id="ENOG502T11N">
    <property type="taxonomic scope" value="Eukaryota"/>
</dbReference>
<dbReference type="EnsemblMetazoa" id="PHUM132260-RA">
    <property type="protein sequence ID" value="PHUM132260-PA"/>
    <property type="gene ID" value="PHUM132260"/>
</dbReference>
<dbReference type="GeneID" id="8234188"/>
<dbReference type="OrthoDB" id="7761241at2759"/>
<dbReference type="RefSeq" id="XP_002424512.1">
    <property type="nucleotide sequence ID" value="XM_002424467.1"/>
</dbReference>